<reference evidence="12" key="1">
    <citation type="submission" date="2021-05" db="EMBL/GenBank/DDBJ databases">
        <title>A free-living protist that lacks canonical eukaryotic 1 DNA replication and segregation systems.</title>
        <authorList>
            <person name="Salas-Leiva D.E."/>
            <person name="Tromer E.C."/>
            <person name="Curtis B.A."/>
            <person name="Jerlstrom-Hultqvist J."/>
            <person name="Kolisko M."/>
            <person name="Yi Z."/>
            <person name="Salas-Leiva J.S."/>
            <person name="Gallot-Lavallee L."/>
            <person name="Kops G.J.P.L."/>
            <person name="Archibald J.M."/>
            <person name="Simpson A.G.B."/>
            <person name="Roger A.J."/>
        </authorList>
    </citation>
    <scope>NUCLEOTIDE SEQUENCE</scope>
    <source>
        <strain evidence="12">BICM</strain>
    </source>
</reference>
<keyword evidence="13" id="KW-1185">Reference proteome</keyword>
<dbReference type="GO" id="GO:0005956">
    <property type="term" value="C:protein kinase CK2 complex"/>
    <property type="evidence" value="ECO:0007669"/>
    <property type="project" value="TreeGrafter"/>
</dbReference>
<dbReference type="InterPro" id="IPR045216">
    <property type="entry name" value="CK2_alpha"/>
</dbReference>
<sequence>MTKPSVARVYKDACYEHGRAYYEYDNIRVSWGEQNNYELCAKIGRGKYSEVFKGYDCTADKFVVVKVLKPVKKKKIKREIKILQNLANGPNIVHLLDVVRDPVSKTPAFVTELVDTEDFRTLYPKLSIDDIRFYMYKLLIALDFCHSMGIMHRDVKPHNIMIDHKRRELRLIDFGLAEFYLPGMEYNVRVASRYFKGPELLVDFRQYDYSLDLWSLGAQLAAMIFLKEPFFKGSSNENQLEKIVEVLGNRSFTEYLAKYEIPMKKHISDLVDRNLPARPLEGFITDKNKHLCPPDAVDFVKTLLRFDHQERPTAREAMGHPFFDPVRHLFEGQ</sequence>
<evidence type="ECO:0000256" key="10">
    <source>
        <dbReference type="RuleBase" id="RU000304"/>
    </source>
</evidence>
<keyword evidence="5 12" id="KW-0418">Kinase</keyword>
<dbReference type="Proteomes" id="UP000717585">
    <property type="component" value="Unassembled WGS sequence"/>
</dbReference>
<evidence type="ECO:0000256" key="2">
    <source>
        <dbReference type="ARBA" id="ARBA00022527"/>
    </source>
</evidence>
<dbReference type="GO" id="GO:0006359">
    <property type="term" value="P:regulation of transcription by RNA polymerase III"/>
    <property type="evidence" value="ECO:0007669"/>
    <property type="project" value="TreeGrafter"/>
</dbReference>
<dbReference type="PROSITE" id="PS00108">
    <property type="entry name" value="PROTEIN_KINASE_ST"/>
    <property type="match status" value="1"/>
</dbReference>
<evidence type="ECO:0000256" key="4">
    <source>
        <dbReference type="ARBA" id="ARBA00022741"/>
    </source>
</evidence>
<dbReference type="CDD" id="cd14132">
    <property type="entry name" value="STKc_CK2_alpha"/>
    <property type="match status" value="1"/>
</dbReference>
<dbReference type="PROSITE" id="PS50011">
    <property type="entry name" value="PROTEIN_KINASE_DOM"/>
    <property type="match status" value="1"/>
</dbReference>
<dbReference type="SMART" id="SM00220">
    <property type="entry name" value="S_TKc"/>
    <property type="match status" value="1"/>
</dbReference>
<dbReference type="InterPro" id="IPR000719">
    <property type="entry name" value="Prot_kinase_dom"/>
</dbReference>
<evidence type="ECO:0000256" key="3">
    <source>
        <dbReference type="ARBA" id="ARBA00022679"/>
    </source>
</evidence>
<evidence type="ECO:0000256" key="5">
    <source>
        <dbReference type="ARBA" id="ARBA00022777"/>
    </source>
</evidence>
<dbReference type="Gene3D" id="1.10.510.10">
    <property type="entry name" value="Transferase(Phosphotransferase) domain 1"/>
    <property type="match status" value="1"/>
</dbReference>
<comment type="caution">
    <text evidence="12">The sequence shown here is derived from an EMBL/GenBank/DDBJ whole genome shotgun (WGS) entry which is preliminary data.</text>
</comment>
<dbReference type="GO" id="GO:0006356">
    <property type="term" value="P:regulation of transcription by RNA polymerase I"/>
    <property type="evidence" value="ECO:0007669"/>
    <property type="project" value="TreeGrafter"/>
</dbReference>
<dbReference type="FunFam" id="1.10.510.10:FF:000459">
    <property type="entry name" value="Casein kinase II subunit alpha"/>
    <property type="match status" value="1"/>
</dbReference>
<dbReference type="Pfam" id="PF00069">
    <property type="entry name" value="Pkinase"/>
    <property type="match status" value="1"/>
</dbReference>
<feature type="binding site" evidence="9">
    <location>
        <position position="66"/>
    </location>
    <ligand>
        <name>ATP</name>
        <dbReference type="ChEBI" id="CHEBI:30616"/>
    </ligand>
</feature>
<dbReference type="EC" id="2.7.11.1" evidence="1"/>
<dbReference type="PROSITE" id="PS00107">
    <property type="entry name" value="PROTEIN_KINASE_ATP"/>
    <property type="match status" value="1"/>
</dbReference>
<dbReference type="PANTHER" id="PTHR24054:SF0">
    <property type="entry name" value="CASEIN KINASE II SUBUNIT ALPHA"/>
    <property type="match status" value="1"/>
</dbReference>
<dbReference type="GO" id="GO:0005829">
    <property type="term" value="C:cytosol"/>
    <property type="evidence" value="ECO:0007669"/>
    <property type="project" value="TreeGrafter"/>
</dbReference>
<comment type="catalytic activity">
    <reaction evidence="7">
        <text>L-threonyl-[protein] + ATP = O-phospho-L-threonyl-[protein] + ADP + H(+)</text>
        <dbReference type="Rhea" id="RHEA:46608"/>
        <dbReference type="Rhea" id="RHEA-COMP:11060"/>
        <dbReference type="Rhea" id="RHEA-COMP:11605"/>
        <dbReference type="ChEBI" id="CHEBI:15378"/>
        <dbReference type="ChEBI" id="CHEBI:30013"/>
        <dbReference type="ChEBI" id="CHEBI:30616"/>
        <dbReference type="ChEBI" id="CHEBI:61977"/>
        <dbReference type="ChEBI" id="CHEBI:456216"/>
        <dbReference type="EC" id="2.7.11.1"/>
    </reaction>
</comment>
<dbReference type="GO" id="GO:0006974">
    <property type="term" value="P:DNA damage response"/>
    <property type="evidence" value="ECO:0007669"/>
    <property type="project" value="TreeGrafter"/>
</dbReference>
<evidence type="ECO:0000313" key="13">
    <source>
        <dbReference type="Proteomes" id="UP000717585"/>
    </source>
</evidence>
<gene>
    <name evidence="12" type="ORF">J8273_1278</name>
</gene>
<accession>A0A8J6BGD3</accession>
<dbReference type="GO" id="GO:0006357">
    <property type="term" value="P:regulation of transcription by RNA polymerase II"/>
    <property type="evidence" value="ECO:0007669"/>
    <property type="project" value="UniProtKB-ARBA"/>
</dbReference>
<keyword evidence="3" id="KW-0808">Transferase</keyword>
<dbReference type="EMBL" id="JAHDYR010000004">
    <property type="protein sequence ID" value="KAG9396942.1"/>
    <property type="molecule type" value="Genomic_DNA"/>
</dbReference>
<keyword evidence="6 9" id="KW-0067">ATP-binding</keyword>
<evidence type="ECO:0000256" key="6">
    <source>
        <dbReference type="ARBA" id="ARBA00022840"/>
    </source>
</evidence>
<dbReference type="FunFam" id="3.30.200.20:FF:000088">
    <property type="entry name" value="Casein kinase II subunit alpha"/>
    <property type="match status" value="1"/>
</dbReference>
<dbReference type="GO" id="GO:0004674">
    <property type="term" value="F:protein serine/threonine kinase activity"/>
    <property type="evidence" value="ECO:0007669"/>
    <property type="project" value="UniProtKB-KW"/>
</dbReference>
<protein>
    <recommendedName>
        <fullName evidence="1">non-specific serine/threonine protein kinase</fullName>
        <ecNumber evidence="1">2.7.11.1</ecNumber>
    </recommendedName>
</protein>
<dbReference type="InterPro" id="IPR011009">
    <property type="entry name" value="Kinase-like_dom_sf"/>
</dbReference>
<organism evidence="12 13">
    <name type="scientific">Carpediemonas membranifera</name>
    <dbReference type="NCBI Taxonomy" id="201153"/>
    <lineage>
        <taxon>Eukaryota</taxon>
        <taxon>Metamonada</taxon>
        <taxon>Carpediemonas-like organisms</taxon>
        <taxon>Carpediemonas</taxon>
    </lineage>
</organism>
<dbReference type="GO" id="GO:0031981">
    <property type="term" value="C:nuclear lumen"/>
    <property type="evidence" value="ECO:0007669"/>
    <property type="project" value="UniProtKB-ARBA"/>
</dbReference>
<evidence type="ECO:0000256" key="1">
    <source>
        <dbReference type="ARBA" id="ARBA00012513"/>
    </source>
</evidence>
<evidence type="ECO:0000313" key="12">
    <source>
        <dbReference type="EMBL" id="KAG9396942.1"/>
    </source>
</evidence>
<dbReference type="AlphaFoldDB" id="A0A8J6BGD3"/>
<name>A0A8J6BGD3_9EUKA</name>
<dbReference type="SUPFAM" id="SSF56112">
    <property type="entry name" value="Protein kinase-like (PK-like)"/>
    <property type="match status" value="1"/>
</dbReference>
<feature type="domain" description="Protein kinase" evidence="11">
    <location>
        <begin position="37"/>
        <end position="323"/>
    </location>
</feature>
<dbReference type="Gene3D" id="3.30.200.20">
    <property type="entry name" value="Phosphorylase Kinase, domain 1"/>
    <property type="match status" value="1"/>
</dbReference>
<keyword evidence="2 10" id="KW-0723">Serine/threonine-protein kinase</keyword>
<dbReference type="GO" id="GO:0005524">
    <property type="term" value="F:ATP binding"/>
    <property type="evidence" value="ECO:0007669"/>
    <property type="project" value="UniProtKB-UniRule"/>
</dbReference>
<dbReference type="OrthoDB" id="10254671at2759"/>
<comment type="similarity">
    <text evidence="10">Belongs to the protein kinase superfamily.</text>
</comment>
<dbReference type="InterPro" id="IPR017441">
    <property type="entry name" value="Protein_kinase_ATP_BS"/>
</dbReference>
<keyword evidence="4 9" id="KW-0547">Nucleotide-binding</keyword>
<comment type="catalytic activity">
    <reaction evidence="8">
        <text>L-seryl-[protein] + ATP = O-phospho-L-seryl-[protein] + ADP + H(+)</text>
        <dbReference type="Rhea" id="RHEA:17989"/>
        <dbReference type="Rhea" id="RHEA-COMP:9863"/>
        <dbReference type="Rhea" id="RHEA-COMP:11604"/>
        <dbReference type="ChEBI" id="CHEBI:15378"/>
        <dbReference type="ChEBI" id="CHEBI:29999"/>
        <dbReference type="ChEBI" id="CHEBI:30616"/>
        <dbReference type="ChEBI" id="CHEBI:83421"/>
        <dbReference type="ChEBI" id="CHEBI:456216"/>
        <dbReference type="EC" id="2.7.11.1"/>
    </reaction>
</comment>
<proteinExistence type="inferred from homology"/>
<evidence type="ECO:0000256" key="9">
    <source>
        <dbReference type="PROSITE-ProRule" id="PRU10141"/>
    </source>
</evidence>
<dbReference type="PANTHER" id="PTHR24054">
    <property type="entry name" value="CASEIN KINASE II SUBUNIT ALPHA"/>
    <property type="match status" value="1"/>
</dbReference>
<dbReference type="InterPro" id="IPR008271">
    <property type="entry name" value="Ser/Thr_kinase_AS"/>
</dbReference>
<dbReference type="GO" id="GO:0051726">
    <property type="term" value="P:regulation of cell cycle"/>
    <property type="evidence" value="ECO:0007669"/>
    <property type="project" value="TreeGrafter"/>
</dbReference>
<evidence type="ECO:0000256" key="8">
    <source>
        <dbReference type="ARBA" id="ARBA00048679"/>
    </source>
</evidence>
<evidence type="ECO:0000256" key="7">
    <source>
        <dbReference type="ARBA" id="ARBA00047899"/>
    </source>
</evidence>
<evidence type="ECO:0000259" key="11">
    <source>
        <dbReference type="PROSITE" id="PS50011"/>
    </source>
</evidence>